<protein>
    <submittedName>
        <fullName evidence="2">Flagellin-like protein</fullName>
    </submittedName>
</protein>
<dbReference type="EMBL" id="VLLF01000024">
    <property type="protein sequence ID" value="TWI78450.1"/>
    <property type="molecule type" value="Genomic_DNA"/>
</dbReference>
<evidence type="ECO:0000259" key="1">
    <source>
        <dbReference type="Pfam" id="PF00700"/>
    </source>
</evidence>
<dbReference type="Gene3D" id="1.20.1330.10">
    <property type="entry name" value="f41 fragment of flagellin, N-terminal domain"/>
    <property type="match status" value="1"/>
</dbReference>
<accession>A0A562SD07</accession>
<dbReference type="Proteomes" id="UP000320593">
    <property type="component" value="Unassembled WGS sequence"/>
</dbReference>
<gene>
    <name evidence="2" type="ORF">JM93_04439</name>
</gene>
<evidence type="ECO:0000313" key="2">
    <source>
        <dbReference type="EMBL" id="TWI78450.1"/>
    </source>
</evidence>
<dbReference type="InterPro" id="IPR046358">
    <property type="entry name" value="Flagellin_C"/>
</dbReference>
<evidence type="ECO:0000313" key="3">
    <source>
        <dbReference type="Proteomes" id="UP000320593"/>
    </source>
</evidence>
<dbReference type="RefSeq" id="WP_280114977.1">
    <property type="nucleotide sequence ID" value="NZ_VLLF01000024.1"/>
</dbReference>
<sequence>SSASLTGVTSNAFTVGTQLLSESGSFKVGDTLTLQDGNGFELGSLEVGAATTVSDLEDFADEFGGVSASFNTGTGQLTIESDVTLNLTSDNADFAASAFTADNDGVNVTAAQESGFATDNDINNVIGKLNTALSDLRSQASEFGTNLSTIEIRQDFTRSLINTLEEGSGLLTLADTNEEGANLLALQTRQQLASTSLSFASQADQNVLRLF</sequence>
<dbReference type="SUPFAM" id="SSF64518">
    <property type="entry name" value="Phase 1 flagellin"/>
    <property type="match status" value="1"/>
</dbReference>
<feature type="domain" description="Flagellin C-terminal" evidence="1">
    <location>
        <begin position="127"/>
        <end position="211"/>
    </location>
</feature>
<feature type="non-terminal residue" evidence="2">
    <location>
        <position position="1"/>
    </location>
</feature>
<organism evidence="2 3">
    <name type="scientific">Roseibium hamelinense</name>
    <dbReference type="NCBI Taxonomy" id="150831"/>
    <lineage>
        <taxon>Bacteria</taxon>
        <taxon>Pseudomonadati</taxon>
        <taxon>Pseudomonadota</taxon>
        <taxon>Alphaproteobacteria</taxon>
        <taxon>Hyphomicrobiales</taxon>
        <taxon>Stappiaceae</taxon>
        <taxon>Roseibium</taxon>
    </lineage>
</organism>
<dbReference type="Pfam" id="PF00700">
    <property type="entry name" value="Flagellin_C"/>
    <property type="match status" value="1"/>
</dbReference>
<proteinExistence type="predicted"/>
<name>A0A562SD07_9HYPH</name>
<keyword evidence="2" id="KW-0966">Cell projection</keyword>
<keyword evidence="2" id="KW-0282">Flagellum</keyword>
<reference evidence="2 3" key="1">
    <citation type="submission" date="2019-07" db="EMBL/GenBank/DDBJ databases">
        <title>Genomic Encyclopedia of Archaeal and Bacterial Type Strains, Phase II (KMG-II): from individual species to whole genera.</title>
        <authorList>
            <person name="Goeker M."/>
        </authorList>
    </citation>
    <scope>NUCLEOTIDE SEQUENCE [LARGE SCALE GENOMIC DNA]</scope>
    <source>
        <strain evidence="2 3">ATCC BAA-252</strain>
    </source>
</reference>
<dbReference type="AlphaFoldDB" id="A0A562SD07"/>
<keyword evidence="3" id="KW-1185">Reference proteome</keyword>
<comment type="caution">
    <text evidence="2">The sequence shown here is derived from an EMBL/GenBank/DDBJ whole genome shotgun (WGS) entry which is preliminary data.</text>
</comment>
<keyword evidence="2" id="KW-0969">Cilium</keyword>